<comment type="caution">
    <text evidence="1">The sequence shown here is derived from an EMBL/GenBank/DDBJ whole genome shotgun (WGS) entry which is preliminary data.</text>
</comment>
<sequence>MYLVFRNIGTNDAEYHLAPHTAAVRQLLAHPSEKWHLFLNPPATAFVISMPNYCFPVLIDSDVFRQQVDRRGDTARFFLYTEP</sequence>
<evidence type="ECO:0000313" key="2">
    <source>
        <dbReference type="Proteomes" id="UP000299102"/>
    </source>
</evidence>
<evidence type="ECO:0000313" key="1">
    <source>
        <dbReference type="EMBL" id="GBP98260.1"/>
    </source>
</evidence>
<protein>
    <submittedName>
        <fullName evidence="1">Uncharacterized protein</fullName>
    </submittedName>
</protein>
<dbReference type="EMBL" id="BGZK01003100">
    <property type="protein sequence ID" value="GBP98260.1"/>
    <property type="molecule type" value="Genomic_DNA"/>
</dbReference>
<organism evidence="1 2">
    <name type="scientific">Eumeta variegata</name>
    <name type="common">Bagworm moth</name>
    <name type="synonym">Eumeta japonica</name>
    <dbReference type="NCBI Taxonomy" id="151549"/>
    <lineage>
        <taxon>Eukaryota</taxon>
        <taxon>Metazoa</taxon>
        <taxon>Ecdysozoa</taxon>
        <taxon>Arthropoda</taxon>
        <taxon>Hexapoda</taxon>
        <taxon>Insecta</taxon>
        <taxon>Pterygota</taxon>
        <taxon>Neoptera</taxon>
        <taxon>Endopterygota</taxon>
        <taxon>Lepidoptera</taxon>
        <taxon>Glossata</taxon>
        <taxon>Ditrysia</taxon>
        <taxon>Tineoidea</taxon>
        <taxon>Psychidae</taxon>
        <taxon>Oiketicinae</taxon>
        <taxon>Eumeta</taxon>
    </lineage>
</organism>
<name>A0A4C2ADW7_EUMVA</name>
<keyword evidence="2" id="KW-1185">Reference proteome</keyword>
<accession>A0A4C2ADW7</accession>
<dbReference type="Proteomes" id="UP000299102">
    <property type="component" value="Unassembled WGS sequence"/>
</dbReference>
<proteinExistence type="predicted"/>
<dbReference type="AlphaFoldDB" id="A0A4C2ADW7"/>
<gene>
    <name evidence="1" type="ORF">EVAR_100297_1</name>
</gene>
<reference evidence="1 2" key="1">
    <citation type="journal article" date="2019" name="Commun. Biol.">
        <title>The bagworm genome reveals a unique fibroin gene that provides high tensile strength.</title>
        <authorList>
            <person name="Kono N."/>
            <person name="Nakamura H."/>
            <person name="Ohtoshi R."/>
            <person name="Tomita M."/>
            <person name="Numata K."/>
            <person name="Arakawa K."/>
        </authorList>
    </citation>
    <scope>NUCLEOTIDE SEQUENCE [LARGE SCALE GENOMIC DNA]</scope>
</reference>